<dbReference type="Gene3D" id="3.10.28.10">
    <property type="entry name" value="Homing endonucleases"/>
    <property type="match status" value="1"/>
</dbReference>
<reference evidence="1" key="1">
    <citation type="submission" date="2022-12" db="EMBL/GenBank/DDBJ databases">
        <title>Paraconexibacter alkalitolerans sp. nov. and Baekduia alba sp. nov., isolated from soil and emended description of the genera Paraconexibacter (Chun et al., 2020) and Baekduia (An et al., 2020).</title>
        <authorList>
            <person name="Vieira S."/>
            <person name="Huber K.J."/>
            <person name="Geppert A."/>
            <person name="Wolf J."/>
            <person name="Neumann-Schaal M."/>
            <person name="Muesken M."/>
            <person name="Overmann J."/>
        </authorList>
    </citation>
    <scope>NUCLEOTIDE SEQUENCE</scope>
    <source>
        <strain evidence="1">AEG42_29</strain>
    </source>
</reference>
<dbReference type="EMBL" id="CP114014">
    <property type="protein sequence ID" value="XAY04974.1"/>
    <property type="molecule type" value="Genomic_DNA"/>
</dbReference>
<evidence type="ECO:0000313" key="1">
    <source>
        <dbReference type="EMBL" id="XAY04974.1"/>
    </source>
</evidence>
<sequence length="200" mass="22681">MFVSPRLADSQAYAHLFGLYLGDGHLNTAARGPQLAFHFDAIYPQLIAEADASIKAVAGRSPQYYTREGWRVTILKLAWKGWPALFPQHGPGRKHERPIVLEPWQQRIVDRHPEAFLLGLVQSDGCRTINRFTTALPSGRVAEYAYPRYFFSNESADIRGLFCQTCERLGVRWTQSNRRNISVAHRDSVAILDAFIGPKR</sequence>
<name>A0AAU7AUF3_9ACTN</name>
<organism evidence="1">
    <name type="scientific">Paraconexibacter sp. AEG42_29</name>
    <dbReference type="NCBI Taxonomy" id="2997339"/>
    <lineage>
        <taxon>Bacteria</taxon>
        <taxon>Bacillati</taxon>
        <taxon>Actinomycetota</taxon>
        <taxon>Thermoleophilia</taxon>
        <taxon>Solirubrobacterales</taxon>
        <taxon>Paraconexibacteraceae</taxon>
        <taxon>Paraconexibacter</taxon>
    </lineage>
</organism>
<gene>
    <name evidence="1" type="ORF">DSM112329_01815</name>
</gene>
<evidence type="ECO:0008006" key="2">
    <source>
        <dbReference type="Google" id="ProtNLM"/>
    </source>
</evidence>
<dbReference type="KEGG" id="parq:DSM112329_01815"/>
<proteinExistence type="predicted"/>
<protein>
    <recommendedName>
        <fullName evidence="2">DOD-type homing endonuclease domain-containing protein</fullName>
    </recommendedName>
</protein>
<dbReference type="InterPro" id="IPR027434">
    <property type="entry name" value="Homing_endonucl"/>
</dbReference>
<dbReference type="AlphaFoldDB" id="A0AAU7AUF3"/>
<accession>A0AAU7AUF3</accession>